<evidence type="ECO:0000313" key="8">
    <source>
        <dbReference type="Proteomes" id="UP000694892"/>
    </source>
</evidence>
<dbReference type="SUPFAM" id="SSF56496">
    <property type="entry name" value="Fibrinogen C-terminal domain-like"/>
    <property type="match status" value="1"/>
</dbReference>
<evidence type="ECO:0000313" key="7">
    <source>
        <dbReference type="EMBL" id="OCT63623.1"/>
    </source>
</evidence>
<evidence type="ECO:0000259" key="6">
    <source>
        <dbReference type="PROSITE" id="PS51406"/>
    </source>
</evidence>
<dbReference type="PANTHER" id="PTHR16146:SF51">
    <property type="entry name" value="LOC100127857 PROTEIN"/>
    <property type="match status" value="1"/>
</dbReference>
<protein>
    <recommendedName>
        <fullName evidence="6">Fibrinogen C-terminal domain-containing protein</fullName>
    </recommendedName>
</protein>
<dbReference type="PROSITE" id="PS51406">
    <property type="entry name" value="FIBRINOGEN_C_2"/>
    <property type="match status" value="1"/>
</dbReference>
<dbReference type="Gene3D" id="3.90.215.10">
    <property type="entry name" value="Gamma Fibrinogen, chain A, domain 1"/>
    <property type="match status" value="1"/>
</dbReference>
<evidence type="ECO:0000256" key="4">
    <source>
        <dbReference type="ARBA" id="ARBA00023157"/>
    </source>
</evidence>
<feature type="chain" id="PRO_5037033579" description="Fibrinogen C-terminal domain-containing protein" evidence="5">
    <location>
        <begin position="21"/>
        <end position="338"/>
    </location>
</feature>
<dbReference type="PANTHER" id="PTHR16146">
    <property type="entry name" value="INTELECTIN"/>
    <property type="match status" value="1"/>
</dbReference>
<dbReference type="GO" id="GO:0046872">
    <property type="term" value="F:metal ion binding"/>
    <property type="evidence" value="ECO:0007669"/>
    <property type="project" value="UniProtKB-KW"/>
</dbReference>
<dbReference type="GO" id="GO:0005615">
    <property type="term" value="C:extracellular space"/>
    <property type="evidence" value="ECO:0007669"/>
    <property type="project" value="TreeGrafter"/>
</dbReference>
<dbReference type="InterPro" id="IPR002181">
    <property type="entry name" value="Fibrinogen_a/b/g_C_dom"/>
</dbReference>
<dbReference type="EMBL" id="CM004482">
    <property type="protein sequence ID" value="OCT63623.1"/>
    <property type="molecule type" value="Genomic_DNA"/>
</dbReference>
<accession>A0A974BZ90</accession>
<evidence type="ECO:0000256" key="2">
    <source>
        <dbReference type="ARBA" id="ARBA00022734"/>
    </source>
</evidence>
<keyword evidence="1" id="KW-0479">Metal-binding</keyword>
<keyword evidence="5" id="KW-0732">Signal</keyword>
<dbReference type="Proteomes" id="UP000694892">
    <property type="component" value="Chromosome 9_10L"/>
</dbReference>
<feature type="domain" description="Fibrinogen C-terminal" evidence="6">
    <location>
        <begin position="57"/>
        <end position="107"/>
    </location>
</feature>
<sequence length="338" mass="37562">MFVHSLVLLSILITVRFSAGCDNFSLDQKKQKILGLLASWEDYESCSENGFCSHNNKESSKMYRNCREIKEFNNNAEDGIYTLRTGGGISYQTFCDMTADGGGWTLVASVHENNMFGKCTVGDRWTSQQGNDPNYPAGDGNWANYATFGLPGGATSDDYKNPGYYDITSSNLGLWHVPNNTPFSHWRNNSLLRYRTQNNFFSAEGGNLFNLYQKYPLKFGIGTCPKDHGPAVPIVYDLGNPDLTTKYYSPSGRREFTAGFVHFRVFNAEKAALALCAGVKVTGCNTEHHCIGGGGYFAEGNPKQCGDFTGFDWDGYGTHQDWSNSKEITEAAVLLFYR</sequence>
<gene>
    <name evidence="7" type="ORF">XELAEV_18044721mg</name>
</gene>
<feature type="signal peptide" evidence="5">
    <location>
        <begin position="1"/>
        <end position="20"/>
    </location>
</feature>
<evidence type="ECO:0000256" key="1">
    <source>
        <dbReference type="ARBA" id="ARBA00022723"/>
    </source>
</evidence>
<keyword evidence="3" id="KW-0106">Calcium</keyword>
<reference evidence="8" key="1">
    <citation type="journal article" date="2016" name="Nature">
        <title>Genome evolution in the allotetraploid frog Xenopus laevis.</title>
        <authorList>
            <person name="Session A.M."/>
            <person name="Uno Y."/>
            <person name="Kwon T."/>
            <person name="Chapman J.A."/>
            <person name="Toyoda A."/>
            <person name="Takahashi S."/>
            <person name="Fukui A."/>
            <person name="Hikosaka A."/>
            <person name="Suzuki A."/>
            <person name="Kondo M."/>
            <person name="van Heeringen S.J."/>
            <person name="Quigley I."/>
            <person name="Heinz S."/>
            <person name="Ogino H."/>
            <person name="Ochi H."/>
            <person name="Hellsten U."/>
            <person name="Lyons J.B."/>
            <person name="Simakov O."/>
            <person name="Putnam N."/>
            <person name="Stites J."/>
            <person name="Kuroki Y."/>
            <person name="Tanaka T."/>
            <person name="Michiue T."/>
            <person name="Watanabe M."/>
            <person name="Bogdanovic O."/>
            <person name="Lister R."/>
            <person name="Georgiou G."/>
            <person name="Paranjpe S.S."/>
            <person name="van Kruijsbergen I."/>
            <person name="Shu S."/>
            <person name="Carlson J."/>
            <person name="Kinoshita T."/>
            <person name="Ohta Y."/>
            <person name="Mawaribuchi S."/>
            <person name="Jenkins J."/>
            <person name="Grimwood J."/>
            <person name="Schmutz J."/>
            <person name="Mitros T."/>
            <person name="Mozaffari S.V."/>
            <person name="Suzuki Y."/>
            <person name="Haramoto Y."/>
            <person name="Yamamoto T.S."/>
            <person name="Takagi C."/>
            <person name="Heald R."/>
            <person name="Miller K."/>
            <person name="Haudenschild C."/>
            <person name="Kitzman J."/>
            <person name="Nakayama T."/>
            <person name="Izutsu Y."/>
            <person name="Robert J."/>
            <person name="Fortriede J."/>
            <person name="Burns K."/>
            <person name="Lotay V."/>
            <person name="Karimi K."/>
            <person name="Yasuoka Y."/>
            <person name="Dichmann D.S."/>
            <person name="Flajnik M.F."/>
            <person name="Houston D.W."/>
            <person name="Shendure J."/>
            <person name="DuPasquier L."/>
            <person name="Vize P.D."/>
            <person name="Zorn A.M."/>
            <person name="Ito M."/>
            <person name="Marcotte E.M."/>
            <person name="Wallingford J.B."/>
            <person name="Ito Y."/>
            <person name="Asashima M."/>
            <person name="Ueno N."/>
            <person name="Matsuda Y."/>
            <person name="Veenstra G.J."/>
            <person name="Fujiyama A."/>
            <person name="Harland R.M."/>
            <person name="Taira M."/>
            <person name="Rokhsar D.S."/>
        </authorList>
    </citation>
    <scope>NUCLEOTIDE SEQUENCE [LARGE SCALE GENOMIC DNA]</scope>
    <source>
        <strain evidence="8">J</strain>
    </source>
</reference>
<name>A0A974BZ90_XENLA</name>
<dbReference type="AlphaFoldDB" id="A0A974BZ90"/>
<organism evidence="7 8">
    <name type="scientific">Xenopus laevis</name>
    <name type="common">African clawed frog</name>
    <dbReference type="NCBI Taxonomy" id="8355"/>
    <lineage>
        <taxon>Eukaryota</taxon>
        <taxon>Metazoa</taxon>
        <taxon>Chordata</taxon>
        <taxon>Craniata</taxon>
        <taxon>Vertebrata</taxon>
        <taxon>Euteleostomi</taxon>
        <taxon>Amphibia</taxon>
        <taxon>Batrachia</taxon>
        <taxon>Anura</taxon>
        <taxon>Pipoidea</taxon>
        <taxon>Pipidae</taxon>
        <taxon>Xenopodinae</taxon>
        <taxon>Xenopus</taxon>
        <taxon>Xenopus</taxon>
    </lineage>
</organism>
<dbReference type="InterPro" id="IPR014716">
    <property type="entry name" value="Fibrinogen_a/b/g_C_1"/>
</dbReference>
<evidence type="ECO:0000256" key="3">
    <source>
        <dbReference type="ARBA" id="ARBA00022837"/>
    </source>
</evidence>
<proteinExistence type="predicted"/>
<keyword evidence="2" id="KW-0430">Lectin</keyword>
<dbReference type="InterPro" id="IPR036056">
    <property type="entry name" value="Fibrinogen-like_C"/>
</dbReference>
<keyword evidence="4" id="KW-1015">Disulfide bond</keyword>
<dbReference type="NCBIfam" id="NF040941">
    <property type="entry name" value="GGGWT_bact"/>
    <property type="match status" value="1"/>
</dbReference>
<dbReference type="GO" id="GO:0070492">
    <property type="term" value="F:oligosaccharide binding"/>
    <property type="evidence" value="ECO:0007669"/>
    <property type="project" value="TreeGrafter"/>
</dbReference>
<evidence type="ECO:0000256" key="5">
    <source>
        <dbReference type="SAM" id="SignalP"/>
    </source>
</evidence>